<proteinExistence type="predicted"/>
<dbReference type="PROSITE" id="PS51257">
    <property type="entry name" value="PROKAR_LIPOPROTEIN"/>
    <property type="match status" value="1"/>
</dbReference>
<feature type="compositionally biased region" description="Polar residues" evidence="1">
    <location>
        <begin position="173"/>
        <end position="183"/>
    </location>
</feature>
<keyword evidence="4" id="KW-1185">Reference proteome</keyword>
<keyword evidence="2" id="KW-0732">Signal</keyword>
<organism evidence="3 4">
    <name type="scientific">Paenibacillus residui</name>
    <dbReference type="NCBI Taxonomy" id="629724"/>
    <lineage>
        <taxon>Bacteria</taxon>
        <taxon>Bacillati</taxon>
        <taxon>Bacillota</taxon>
        <taxon>Bacilli</taxon>
        <taxon>Bacillales</taxon>
        <taxon>Paenibacillaceae</taxon>
        <taxon>Paenibacillus</taxon>
    </lineage>
</organism>
<dbReference type="Pfam" id="PF14042">
    <property type="entry name" value="DUF4247"/>
    <property type="match status" value="1"/>
</dbReference>
<comment type="caution">
    <text evidence="3">The sequence shown here is derived from an EMBL/GenBank/DDBJ whole genome shotgun (WGS) entry which is preliminary data.</text>
</comment>
<accession>A0ABW3D9G2</accession>
<feature type="chain" id="PRO_5045693463" evidence="2">
    <location>
        <begin position="24"/>
        <end position="247"/>
    </location>
</feature>
<protein>
    <submittedName>
        <fullName evidence="3">DUF4247 domain-containing protein</fullName>
    </submittedName>
</protein>
<dbReference type="Proteomes" id="UP001597120">
    <property type="component" value="Unassembled WGS sequence"/>
</dbReference>
<dbReference type="RefSeq" id="WP_379288493.1">
    <property type="nucleotide sequence ID" value="NZ_JBHTIU010000039.1"/>
</dbReference>
<evidence type="ECO:0000256" key="2">
    <source>
        <dbReference type="SAM" id="SignalP"/>
    </source>
</evidence>
<name>A0ABW3D9G2_9BACL</name>
<reference evidence="4" key="1">
    <citation type="journal article" date="2019" name="Int. J. Syst. Evol. Microbiol.">
        <title>The Global Catalogue of Microorganisms (GCM) 10K type strain sequencing project: providing services to taxonomists for standard genome sequencing and annotation.</title>
        <authorList>
            <consortium name="The Broad Institute Genomics Platform"/>
            <consortium name="The Broad Institute Genome Sequencing Center for Infectious Disease"/>
            <person name="Wu L."/>
            <person name="Ma J."/>
        </authorList>
    </citation>
    <scope>NUCLEOTIDE SEQUENCE [LARGE SCALE GENOMIC DNA]</scope>
    <source>
        <strain evidence="4">CCUG 57263</strain>
    </source>
</reference>
<gene>
    <name evidence="3" type="ORF">ACFQ03_12705</name>
</gene>
<evidence type="ECO:0000313" key="4">
    <source>
        <dbReference type="Proteomes" id="UP001597120"/>
    </source>
</evidence>
<feature type="compositionally biased region" description="Basic residues" evidence="1">
    <location>
        <begin position="230"/>
        <end position="247"/>
    </location>
</feature>
<sequence>MKRWVSIVAAFLVLALVVGCSNAGSYVKEHYPLTEVIGKGKDTSRIYFAEGQDVPAVAALLAKQEKPKEISEENPEHMFLVYSNKLIHLQQDPENEENTLIEISTAEYVKKHYDSSFLEGFLTGAILNSLFGGWDSSWGGSGKVQGDSTTVPSKSTGDKSTSSGTSPPKAKDSPTTSDRTGSFSSKNAKDDKNKANSIEPAPTSKPKSTGTFSSKSSSRKNDGSTPTYKKPSKPKTSKRKGSFSRRR</sequence>
<dbReference type="EMBL" id="JBHTIU010000039">
    <property type="protein sequence ID" value="MFD0870013.1"/>
    <property type="molecule type" value="Genomic_DNA"/>
</dbReference>
<feature type="signal peptide" evidence="2">
    <location>
        <begin position="1"/>
        <end position="23"/>
    </location>
</feature>
<feature type="compositionally biased region" description="Low complexity" evidence="1">
    <location>
        <begin position="204"/>
        <end position="216"/>
    </location>
</feature>
<feature type="compositionally biased region" description="Low complexity" evidence="1">
    <location>
        <begin position="152"/>
        <end position="168"/>
    </location>
</feature>
<evidence type="ECO:0000256" key="1">
    <source>
        <dbReference type="SAM" id="MobiDB-lite"/>
    </source>
</evidence>
<feature type="region of interest" description="Disordered" evidence="1">
    <location>
        <begin position="141"/>
        <end position="247"/>
    </location>
</feature>
<evidence type="ECO:0000313" key="3">
    <source>
        <dbReference type="EMBL" id="MFD0870013.1"/>
    </source>
</evidence>
<dbReference type="InterPro" id="IPR025341">
    <property type="entry name" value="DUF4247"/>
</dbReference>